<proteinExistence type="predicted"/>
<dbReference type="Proteomes" id="UP000242444">
    <property type="component" value="Unassembled WGS sequence"/>
</dbReference>
<dbReference type="Gene3D" id="2.40.350.10">
    <property type="entry name" value="SO1590-like"/>
    <property type="match status" value="1"/>
</dbReference>
<name>A0A263DCR5_9PSEU</name>
<dbReference type="InterPro" id="IPR023159">
    <property type="entry name" value="SO1590-like_sf"/>
</dbReference>
<sequence>MSGNTFTMRSWEEEVVDGPDGGPRIAHVHATLAYSGVIEGTSRCDYLLYYGGDGHDGGGTTSPGLERIEGTVDGRRGSFVIRHEVGFDLAGVAGTWTVVAGSGTGRLAGLSGSGTLGGAFGEESVGYTFDHRFGS</sequence>
<evidence type="ECO:0000313" key="2">
    <source>
        <dbReference type="Proteomes" id="UP000242444"/>
    </source>
</evidence>
<evidence type="ECO:0008006" key="3">
    <source>
        <dbReference type="Google" id="ProtNLM"/>
    </source>
</evidence>
<dbReference type="Pfam" id="PF11528">
    <property type="entry name" value="DUF3224"/>
    <property type="match status" value="1"/>
</dbReference>
<gene>
    <name evidence="1" type="ORF">CFN78_03160</name>
</gene>
<reference evidence="1 2" key="1">
    <citation type="submission" date="2017-07" db="EMBL/GenBank/DDBJ databases">
        <title>Amycolatopsis antarcticus sp. nov., isolated from the surface of an Antarcticus brown macroalga.</title>
        <authorList>
            <person name="Wang J."/>
            <person name="Leiva S."/>
            <person name="Huang J."/>
            <person name="Huang Y."/>
        </authorList>
    </citation>
    <scope>NUCLEOTIDE SEQUENCE [LARGE SCALE GENOMIC DNA]</scope>
    <source>
        <strain evidence="1 2">AU-G6</strain>
    </source>
</reference>
<comment type="caution">
    <text evidence="1">The sequence shown here is derived from an EMBL/GenBank/DDBJ whole genome shotgun (WGS) entry which is preliminary data.</text>
</comment>
<dbReference type="RefSeq" id="WP_094860952.1">
    <property type="nucleotide sequence ID" value="NZ_NKYE01000001.1"/>
</dbReference>
<accession>A0A263DCR5</accession>
<dbReference type="SUPFAM" id="SSF159238">
    <property type="entry name" value="SO1590-like"/>
    <property type="match status" value="1"/>
</dbReference>
<dbReference type="AlphaFoldDB" id="A0A263DCR5"/>
<organism evidence="1 2">
    <name type="scientific">Amycolatopsis antarctica</name>
    <dbReference type="NCBI Taxonomy" id="1854586"/>
    <lineage>
        <taxon>Bacteria</taxon>
        <taxon>Bacillati</taxon>
        <taxon>Actinomycetota</taxon>
        <taxon>Actinomycetes</taxon>
        <taxon>Pseudonocardiales</taxon>
        <taxon>Pseudonocardiaceae</taxon>
        <taxon>Amycolatopsis</taxon>
    </lineage>
</organism>
<dbReference type="EMBL" id="NKYE01000001">
    <property type="protein sequence ID" value="OZM75175.1"/>
    <property type="molecule type" value="Genomic_DNA"/>
</dbReference>
<protein>
    <recommendedName>
        <fullName evidence="3">DUF3224 domain-containing protein</fullName>
    </recommendedName>
</protein>
<dbReference type="OrthoDB" id="7947478at2"/>
<dbReference type="InParanoid" id="A0A263DCR5"/>
<dbReference type="InterPro" id="IPR021607">
    <property type="entry name" value="DUF3224"/>
</dbReference>
<keyword evidence="2" id="KW-1185">Reference proteome</keyword>
<evidence type="ECO:0000313" key="1">
    <source>
        <dbReference type="EMBL" id="OZM75175.1"/>
    </source>
</evidence>